<protein>
    <submittedName>
        <fullName evidence="3">Ectoine hydrolase</fullName>
    </submittedName>
</protein>
<dbReference type="STRING" id="630515.SAMN04489812_5265"/>
<dbReference type="InterPro" id="IPR036005">
    <property type="entry name" value="Creatinase/aminopeptidase-like"/>
</dbReference>
<dbReference type="Pfam" id="PF00557">
    <property type="entry name" value="Peptidase_M24"/>
    <property type="match status" value="1"/>
</dbReference>
<dbReference type="SUPFAM" id="SSF55920">
    <property type="entry name" value="Creatinase/aminopeptidase"/>
    <property type="match status" value="1"/>
</dbReference>
<dbReference type="Proteomes" id="UP000199103">
    <property type="component" value="Chromosome I"/>
</dbReference>
<dbReference type="GO" id="GO:0016787">
    <property type="term" value="F:hydrolase activity"/>
    <property type="evidence" value="ECO:0007669"/>
    <property type="project" value="UniProtKB-KW"/>
</dbReference>
<dbReference type="InterPro" id="IPR029149">
    <property type="entry name" value="Creatin/AminoP/Spt16_N"/>
</dbReference>
<evidence type="ECO:0000313" key="3">
    <source>
        <dbReference type="EMBL" id="SDT33871.1"/>
    </source>
</evidence>
<keyword evidence="4" id="KW-1185">Reference proteome</keyword>
<dbReference type="InterPro" id="IPR000587">
    <property type="entry name" value="Creatinase_N"/>
</dbReference>
<reference evidence="3 4" key="1">
    <citation type="submission" date="2016-10" db="EMBL/GenBank/DDBJ databases">
        <authorList>
            <person name="de Groot N.N."/>
        </authorList>
    </citation>
    <scope>NUCLEOTIDE SEQUENCE [LARGE SCALE GENOMIC DNA]</scope>
    <source>
        <strain evidence="3 4">DSM 21800</strain>
    </source>
</reference>
<dbReference type="InterPro" id="IPR000994">
    <property type="entry name" value="Pept_M24"/>
</dbReference>
<keyword evidence="3" id="KW-0378">Hydrolase</keyword>
<dbReference type="AlphaFoldDB" id="A0A1H1ZJ74"/>
<gene>
    <name evidence="3" type="ORF">SAMN04489812_5265</name>
</gene>
<dbReference type="PANTHER" id="PTHR46112:SF8">
    <property type="entry name" value="CYTOPLASMIC PEPTIDASE PEPQ-RELATED"/>
    <property type="match status" value="1"/>
</dbReference>
<dbReference type="Gene3D" id="3.90.230.10">
    <property type="entry name" value="Creatinase/methionine aminopeptidase superfamily"/>
    <property type="match status" value="1"/>
</dbReference>
<name>A0A1H1ZJ74_9ACTN</name>
<feature type="domain" description="Peptidase M24" evidence="1">
    <location>
        <begin position="183"/>
        <end position="389"/>
    </location>
</feature>
<organism evidence="3 4">
    <name type="scientific">Microlunatus soli</name>
    <dbReference type="NCBI Taxonomy" id="630515"/>
    <lineage>
        <taxon>Bacteria</taxon>
        <taxon>Bacillati</taxon>
        <taxon>Actinomycetota</taxon>
        <taxon>Actinomycetes</taxon>
        <taxon>Propionibacteriales</taxon>
        <taxon>Propionibacteriaceae</taxon>
        <taxon>Microlunatus</taxon>
    </lineage>
</organism>
<proteinExistence type="predicted"/>
<dbReference type="Pfam" id="PF01321">
    <property type="entry name" value="Creatinase_N"/>
    <property type="match status" value="1"/>
</dbReference>
<accession>A0A1H1ZJ74</accession>
<dbReference type="Gene3D" id="3.40.350.10">
    <property type="entry name" value="Creatinase/prolidase N-terminal domain"/>
    <property type="match status" value="1"/>
</dbReference>
<evidence type="ECO:0000259" key="2">
    <source>
        <dbReference type="Pfam" id="PF01321"/>
    </source>
</evidence>
<dbReference type="RefSeq" id="WP_231920048.1">
    <property type="nucleotide sequence ID" value="NZ_LT629772.1"/>
</dbReference>
<dbReference type="CDD" id="cd01066">
    <property type="entry name" value="APP_MetAP"/>
    <property type="match status" value="1"/>
</dbReference>
<evidence type="ECO:0000259" key="1">
    <source>
        <dbReference type="Pfam" id="PF00557"/>
    </source>
</evidence>
<dbReference type="EMBL" id="LT629772">
    <property type="protein sequence ID" value="SDT33871.1"/>
    <property type="molecule type" value="Genomic_DNA"/>
</dbReference>
<dbReference type="InterPro" id="IPR050659">
    <property type="entry name" value="Peptidase_M24B"/>
</dbReference>
<feature type="domain" description="Creatinase N-terminal" evidence="2">
    <location>
        <begin position="27"/>
        <end position="175"/>
    </location>
</feature>
<evidence type="ECO:0000313" key="4">
    <source>
        <dbReference type="Proteomes" id="UP000199103"/>
    </source>
</evidence>
<sequence>MSPAPLNARQLDTDPLTAAPPEEYQRRLRLVHREMSARSLAALVVADPANLYYLTGYNAWSFYMPQCLIIPADGVPHFFARAMDAAGAGFGSDLAEDRDRVHGYPEDLVHRSDVHPFDWITDRACELGLLPPDGQIAVEADANFFTARGYLALGARVGADRLVDSAELVNWVRLVKSDYEVARLRRAGTICQNAMLTAMQAVEVGMRQCDVVAQVSAAQASGTTEFGGDYPAMVPMLPTGTSAGVPHLTWNADRFVAGEATTIELCGVYQRYHAPLARTVMLGRPPQRLSRVAGIITDGMAALLDLVKPGITGDEAHAAFDAVLVRHGLTKESRVGYSIGIGYPPDWGERTVSLRRGEQTVLAENMAFHVIAGMWMDGWGYEMSEPILIGADGAERLTEVDQGLRVKR</sequence>
<dbReference type="SUPFAM" id="SSF53092">
    <property type="entry name" value="Creatinase/prolidase N-terminal domain"/>
    <property type="match status" value="1"/>
</dbReference>
<dbReference type="PANTHER" id="PTHR46112">
    <property type="entry name" value="AMINOPEPTIDASE"/>
    <property type="match status" value="1"/>
</dbReference>